<evidence type="ECO:0000313" key="3">
    <source>
        <dbReference type="Proteomes" id="UP000034235"/>
    </source>
</evidence>
<comment type="caution">
    <text evidence="2">The sequence shown here is derived from an EMBL/GenBank/DDBJ whole genome shotgun (WGS) entry which is preliminary data.</text>
</comment>
<evidence type="ECO:0000313" key="2">
    <source>
        <dbReference type="EMBL" id="KKQ67386.1"/>
    </source>
</evidence>
<sequence>MSKLSLKDKKLETLTRQLSGKHVKYNFSNNQQLSKKSFSSNSNNPLIIATDTSFLKTDLLKIFILSALAISFELIIYWLIQKQLILS</sequence>
<evidence type="ECO:0000256" key="1">
    <source>
        <dbReference type="SAM" id="Phobius"/>
    </source>
</evidence>
<organism evidence="2 3">
    <name type="scientific">Candidatus Daviesbacteria bacterium GW2011_GWA2_38_24</name>
    <dbReference type="NCBI Taxonomy" id="1618422"/>
    <lineage>
        <taxon>Bacteria</taxon>
        <taxon>Candidatus Daviesiibacteriota</taxon>
    </lineage>
</organism>
<gene>
    <name evidence="2" type="ORF">US86_C0001G0313</name>
</gene>
<proteinExistence type="predicted"/>
<accession>A0A0G0MR23</accession>
<reference evidence="2 3" key="1">
    <citation type="journal article" date="2015" name="Nature">
        <title>rRNA introns, odd ribosomes, and small enigmatic genomes across a large radiation of phyla.</title>
        <authorList>
            <person name="Brown C.T."/>
            <person name="Hug L.A."/>
            <person name="Thomas B.C."/>
            <person name="Sharon I."/>
            <person name="Castelle C.J."/>
            <person name="Singh A."/>
            <person name="Wilkins M.J."/>
            <person name="Williams K.H."/>
            <person name="Banfield J.F."/>
        </authorList>
    </citation>
    <scope>NUCLEOTIDE SEQUENCE [LARGE SCALE GENOMIC DNA]</scope>
</reference>
<name>A0A0G0MR23_9BACT</name>
<keyword evidence="1" id="KW-0812">Transmembrane</keyword>
<dbReference type="EMBL" id="LBUP01000001">
    <property type="protein sequence ID" value="KKQ67386.1"/>
    <property type="molecule type" value="Genomic_DNA"/>
</dbReference>
<feature type="transmembrane region" description="Helical" evidence="1">
    <location>
        <begin position="62"/>
        <end position="80"/>
    </location>
</feature>
<keyword evidence="1" id="KW-1133">Transmembrane helix</keyword>
<protein>
    <submittedName>
        <fullName evidence="2">Uncharacterized protein</fullName>
    </submittedName>
</protein>
<dbReference type="AlphaFoldDB" id="A0A0G0MR23"/>
<keyword evidence="1" id="KW-0472">Membrane</keyword>
<dbReference type="Proteomes" id="UP000034235">
    <property type="component" value="Unassembled WGS sequence"/>
</dbReference>